<sequence length="177" mass="19486">MRNNEKTDTNQPHYFFEHQRTLVAQHETIRMTGHGTIDFDLNMLLGEESDKPLIMDSPFSVASCGSFSWNDFPVAVTGQQQQPQKTEMPSDDVPSIIKSTQVSQATSTMTIALPPVVSFDSFSWSQFPIAVTTIFGTECSTHETVGAKASDKTVSTVETDLDDDSLTGYGFGELTTF</sequence>
<organism evidence="1">
    <name type="scientific">Amphora coffeiformis</name>
    <dbReference type="NCBI Taxonomy" id="265554"/>
    <lineage>
        <taxon>Eukaryota</taxon>
        <taxon>Sar</taxon>
        <taxon>Stramenopiles</taxon>
        <taxon>Ochrophyta</taxon>
        <taxon>Bacillariophyta</taxon>
        <taxon>Bacillariophyceae</taxon>
        <taxon>Bacillariophycidae</taxon>
        <taxon>Thalassiophysales</taxon>
        <taxon>Catenulaceae</taxon>
        <taxon>Amphora</taxon>
    </lineage>
</organism>
<reference evidence="1" key="1">
    <citation type="submission" date="2021-01" db="EMBL/GenBank/DDBJ databases">
        <authorList>
            <person name="Corre E."/>
            <person name="Pelletier E."/>
            <person name="Niang G."/>
            <person name="Scheremetjew M."/>
            <person name="Finn R."/>
            <person name="Kale V."/>
            <person name="Holt S."/>
            <person name="Cochrane G."/>
            <person name="Meng A."/>
            <person name="Brown T."/>
            <person name="Cohen L."/>
        </authorList>
    </citation>
    <scope>NUCLEOTIDE SEQUENCE</scope>
    <source>
        <strain evidence="1">CCMP127</strain>
    </source>
</reference>
<accession>A0A7S3LBD0</accession>
<protein>
    <submittedName>
        <fullName evidence="1">Uncharacterized protein</fullName>
    </submittedName>
</protein>
<proteinExistence type="predicted"/>
<gene>
    <name evidence="1" type="ORF">ACOF00016_LOCUS14483</name>
</gene>
<dbReference type="EMBL" id="HBIM01019001">
    <property type="protein sequence ID" value="CAE0417568.1"/>
    <property type="molecule type" value="Transcribed_RNA"/>
</dbReference>
<dbReference type="AlphaFoldDB" id="A0A7S3LBD0"/>
<name>A0A7S3LBD0_9STRA</name>
<evidence type="ECO:0000313" key="1">
    <source>
        <dbReference type="EMBL" id="CAE0417568.1"/>
    </source>
</evidence>